<dbReference type="STRING" id="662367.SAMN05216167_107135"/>
<proteinExistence type="predicted"/>
<dbReference type="AlphaFoldDB" id="A0A1I1VDG7"/>
<accession>A0A1I1VDG7</accession>
<organism evidence="1 2">
    <name type="scientific">Spirosoma endophyticum</name>
    <dbReference type="NCBI Taxonomy" id="662367"/>
    <lineage>
        <taxon>Bacteria</taxon>
        <taxon>Pseudomonadati</taxon>
        <taxon>Bacteroidota</taxon>
        <taxon>Cytophagia</taxon>
        <taxon>Cytophagales</taxon>
        <taxon>Cytophagaceae</taxon>
        <taxon>Spirosoma</taxon>
    </lineage>
</organism>
<dbReference type="Proteomes" id="UP000198598">
    <property type="component" value="Unassembled WGS sequence"/>
</dbReference>
<protein>
    <submittedName>
        <fullName evidence="1">Uncharacterized protein</fullName>
    </submittedName>
</protein>
<name>A0A1I1VDG7_9BACT</name>
<dbReference type="OrthoDB" id="953639at2"/>
<reference evidence="1 2" key="1">
    <citation type="submission" date="2016-10" db="EMBL/GenBank/DDBJ databases">
        <authorList>
            <person name="de Groot N.N."/>
        </authorList>
    </citation>
    <scope>NUCLEOTIDE SEQUENCE [LARGE SCALE GENOMIC DNA]</scope>
    <source>
        <strain evidence="1 2">DSM 26130</strain>
    </source>
</reference>
<dbReference type="RefSeq" id="WP_093829018.1">
    <property type="nucleotide sequence ID" value="NZ_FOLQ01000007.1"/>
</dbReference>
<keyword evidence="2" id="KW-1185">Reference proteome</keyword>
<evidence type="ECO:0000313" key="2">
    <source>
        <dbReference type="Proteomes" id="UP000198598"/>
    </source>
</evidence>
<dbReference type="EMBL" id="FOLQ01000007">
    <property type="protein sequence ID" value="SFD80919.1"/>
    <property type="molecule type" value="Genomic_DNA"/>
</dbReference>
<evidence type="ECO:0000313" key="1">
    <source>
        <dbReference type="EMBL" id="SFD80919.1"/>
    </source>
</evidence>
<gene>
    <name evidence="1" type="ORF">SAMN05216167_107135</name>
</gene>
<sequence length="198" mass="21800">MKTLALTLFVLAGSAAIAQKHSSINRNINDDGKTLSIRVNGTVDGKPIDYDRTFDVASLNLEERNALRERILDSLNISMPEPPVPPVPPISSVPSIRSVPPIPPVPPVHPDISVNGGSPSMVRIDNDNTLTEAVGGKKPFTKEVKYDSETGQLYLRYRLTKDGDDFTYERTVDAKGKTQQERQRIIEIIEKEIGVPAK</sequence>